<gene>
    <name evidence="2" type="ORF">E1269_27140</name>
</gene>
<evidence type="ECO:0000313" key="2">
    <source>
        <dbReference type="EMBL" id="TDD99934.1"/>
    </source>
</evidence>
<dbReference type="EMBL" id="SMKZ01000058">
    <property type="protein sequence ID" value="TDD99934.1"/>
    <property type="molecule type" value="Genomic_DNA"/>
</dbReference>
<dbReference type="InterPro" id="IPR000836">
    <property type="entry name" value="PRTase_dom"/>
</dbReference>
<evidence type="ECO:0000256" key="1">
    <source>
        <dbReference type="SAM" id="MobiDB-lite"/>
    </source>
</evidence>
<dbReference type="AlphaFoldDB" id="A0A4R5CQI8"/>
<reference evidence="2 3" key="1">
    <citation type="submission" date="2019-03" db="EMBL/GenBank/DDBJ databases">
        <title>Draft genome sequences of novel Actinobacteria.</title>
        <authorList>
            <person name="Sahin N."/>
            <person name="Ay H."/>
            <person name="Saygin H."/>
        </authorList>
    </citation>
    <scope>NUCLEOTIDE SEQUENCE [LARGE SCALE GENOMIC DNA]</scope>
    <source>
        <strain evidence="2 3">5K138</strain>
    </source>
</reference>
<protein>
    <submittedName>
        <fullName evidence="2">Uncharacterized protein</fullName>
    </submittedName>
</protein>
<dbReference type="Gene3D" id="3.40.50.2020">
    <property type="match status" value="1"/>
</dbReference>
<dbReference type="InParanoid" id="A0A4R5CQI8"/>
<evidence type="ECO:0000313" key="3">
    <source>
        <dbReference type="Proteomes" id="UP000294739"/>
    </source>
</evidence>
<feature type="region of interest" description="Disordered" evidence="1">
    <location>
        <begin position="206"/>
        <end position="233"/>
    </location>
</feature>
<feature type="compositionally biased region" description="Basic residues" evidence="1">
    <location>
        <begin position="218"/>
        <end position="233"/>
    </location>
</feature>
<dbReference type="OrthoDB" id="9810066at2"/>
<comment type="caution">
    <text evidence="2">The sequence shown here is derived from an EMBL/GenBank/DDBJ whole genome shotgun (WGS) entry which is preliminary data.</text>
</comment>
<dbReference type="InterPro" id="IPR029057">
    <property type="entry name" value="PRTase-like"/>
</dbReference>
<dbReference type="Proteomes" id="UP000294739">
    <property type="component" value="Unassembled WGS sequence"/>
</dbReference>
<accession>A0A4R5CQI8</accession>
<dbReference type="SUPFAM" id="SSF53271">
    <property type="entry name" value="PRTase-like"/>
    <property type="match status" value="1"/>
</dbReference>
<proteinExistence type="predicted"/>
<sequence>MRPLQHDDVDVLLAKSNPRRLPRHPAATWTTTSSMNHVHATTRSGRPATGVRHRRQLGRLVQDERAELARRVDLYRGLRLVARPEARDLILVDDGLATGVTAEAALRSLRGYRPRRLLLATPVCPPDTARRLPAIADDVVCATALEGMVSIGAYYDDFSQTTDDEVDLLAASPSRSATTGRAADGLPRSPLWRAFRWLSRRQHRRRGSPRRRLENRRTRGRRGVSWRARRPAC</sequence>
<keyword evidence="3" id="KW-1185">Reference proteome</keyword>
<organism evidence="2 3">
    <name type="scientific">Jiangella asiatica</name>
    <dbReference type="NCBI Taxonomy" id="2530372"/>
    <lineage>
        <taxon>Bacteria</taxon>
        <taxon>Bacillati</taxon>
        <taxon>Actinomycetota</taxon>
        <taxon>Actinomycetes</taxon>
        <taxon>Jiangellales</taxon>
        <taxon>Jiangellaceae</taxon>
        <taxon>Jiangella</taxon>
    </lineage>
</organism>
<name>A0A4R5CQI8_9ACTN</name>
<dbReference type="CDD" id="cd06223">
    <property type="entry name" value="PRTases_typeI"/>
    <property type="match status" value="1"/>
</dbReference>